<dbReference type="PANTHER" id="PTHR33744:SF1">
    <property type="entry name" value="DNA-BINDING TRANSCRIPTIONAL ACTIVATOR ADER"/>
    <property type="match status" value="1"/>
</dbReference>
<dbReference type="Pfam" id="PF13556">
    <property type="entry name" value="HTH_30"/>
    <property type="match status" value="1"/>
</dbReference>
<sequence>MQAAVAHLADDLLAPLQEHPLLLPSLDVFLQHNGVWGTASRALGVHRHTLRHRMARVAQLTGLDLESAQDRTALLLALLARKIQTPGGTN</sequence>
<evidence type="ECO:0000313" key="2">
    <source>
        <dbReference type="EMBL" id="GIE06001.1"/>
    </source>
</evidence>
<dbReference type="Gene3D" id="1.10.10.2840">
    <property type="entry name" value="PucR C-terminal helix-turn-helix domain"/>
    <property type="match status" value="1"/>
</dbReference>
<dbReference type="InterPro" id="IPR051448">
    <property type="entry name" value="CdaR-like_regulators"/>
</dbReference>
<dbReference type="PANTHER" id="PTHR33744">
    <property type="entry name" value="CARBOHYDRATE DIACID REGULATOR"/>
    <property type="match status" value="1"/>
</dbReference>
<dbReference type="EMBL" id="BOML01000058">
    <property type="protein sequence ID" value="GIE06001.1"/>
    <property type="molecule type" value="Genomic_DNA"/>
</dbReference>
<feature type="domain" description="PucR C-terminal helix-turn-helix" evidence="1">
    <location>
        <begin position="22"/>
        <end position="80"/>
    </location>
</feature>
<reference evidence="2 3" key="1">
    <citation type="submission" date="2021-01" db="EMBL/GenBank/DDBJ databases">
        <title>Whole genome shotgun sequence of Actinoplanes durhamensis NBRC 14914.</title>
        <authorList>
            <person name="Komaki H."/>
            <person name="Tamura T."/>
        </authorList>
    </citation>
    <scope>NUCLEOTIDE SEQUENCE [LARGE SCALE GENOMIC DNA]</scope>
    <source>
        <strain evidence="2 3">NBRC 14914</strain>
    </source>
</reference>
<dbReference type="InterPro" id="IPR025736">
    <property type="entry name" value="PucR_C-HTH_dom"/>
</dbReference>
<dbReference type="InterPro" id="IPR042070">
    <property type="entry name" value="PucR_C-HTH_sf"/>
</dbReference>
<comment type="caution">
    <text evidence="2">The sequence shown here is derived from an EMBL/GenBank/DDBJ whole genome shotgun (WGS) entry which is preliminary data.</text>
</comment>
<gene>
    <name evidence="2" type="ORF">Adu01nite_73510</name>
</gene>
<dbReference type="Proteomes" id="UP000637628">
    <property type="component" value="Unassembled WGS sequence"/>
</dbReference>
<evidence type="ECO:0000313" key="3">
    <source>
        <dbReference type="Proteomes" id="UP000637628"/>
    </source>
</evidence>
<keyword evidence="3" id="KW-1185">Reference proteome</keyword>
<proteinExistence type="predicted"/>
<dbReference type="RefSeq" id="WP_203733856.1">
    <property type="nucleotide sequence ID" value="NZ_BAAATX010000036.1"/>
</dbReference>
<name>A0ABQ3Z851_9ACTN</name>
<accession>A0ABQ3Z851</accession>
<protein>
    <recommendedName>
        <fullName evidence="1">PucR C-terminal helix-turn-helix domain-containing protein</fullName>
    </recommendedName>
</protein>
<organism evidence="2 3">
    <name type="scientific">Paractinoplanes durhamensis</name>
    <dbReference type="NCBI Taxonomy" id="113563"/>
    <lineage>
        <taxon>Bacteria</taxon>
        <taxon>Bacillati</taxon>
        <taxon>Actinomycetota</taxon>
        <taxon>Actinomycetes</taxon>
        <taxon>Micromonosporales</taxon>
        <taxon>Micromonosporaceae</taxon>
        <taxon>Paractinoplanes</taxon>
    </lineage>
</organism>
<evidence type="ECO:0000259" key="1">
    <source>
        <dbReference type="Pfam" id="PF13556"/>
    </source>
</evidence>